<dbReference type="InterPro" id="IPR017907">
    <property type="entry name" value="Znf_RING_CS"/>
</dbReference>
<evidence type="ECO:0000259" key="7">
    <source>
        <dbReference type="PROSITE" id="PS50119"/>
    </source>
</evidence>
<evidence type="ECO:0000259" key="6">
    <source>
        <dbReference type="PROSITE" id="PS50089"/>
    </source>
</evidence>
<keyword evidence="9" id="KW-1185">Reference proteome</keyword>
<keyword evidence="2 4" id="KW-0863">Zinc-finger</keyword>
<dbReference type="OMA" id="VCAINEP"/>
<dbReference type="STRING" id="75743.A0A401QER5"/>
<comment type="caution">
    <text evidence="8">The sequence shown here is derived from an EMBL/GenBank/DDBJ whole genome shotgun (WGS) entry which is preliminary data.</text>
</comment>
<dbReference type="OrthoDB" id="6105938at2759"/>
<feature type="domain" description="B box-type" evidence="7">
    <location>
        <begin position="147"/>
        <end position="187"/>
    </location>
</feature>
<dbReference type="Pfam" id="PF15227">
    <property type="entry name" value="zf-C3HC4_4"/>
    <property type="match status" value="1"/>
</dbReference>
<organism evidence="8 9">
    <name type="scientific">Scyliorhinus torazame</name>
    <name type="common">Cloudy catshark</name>
    <name type="synonym">Catulus torazame</name>
    <dbReference type="NCBI Taxonomy" id="75743"/>
    <lineage>
        <taxon>Eukaryota</taxon>
        <taxon>Metazoa</taxon>
        <taxon>Chordata</taxon>
        <taxon>Craniata</taxon>
        <taxon>Vertebrata</taxon>
        <taxon>Chondrichthyes</taxon>
        <taxon>Elasmobranchii</taxon>
        <taxon>Galeomorphii</taxon>
        <taxon>Galeoidea</taxon>
        <taxon>Carcharhiniformes</taxon>
        <taxon>Scyliorhinidae</taxon>
        <taxon>Scyliorhinus</taxon>
    </lineage>
</organism>
<dbReference type="SUPFAM" id="SSF57850">
    <property type="entry name" value="RING/U-box"/>
    <property type="match status" value="1"/>
</dbReference>
<dbReference type="Gene3D" id="4.10.830.40">
    <property type="match status" value="1"/>
</dbReference>
<evidence type="ECO:0008006" key="10">
    <source>
        <dbReference type="Google" id="ProtNLM"/>
    </source>
</evidence>
<dbReference type="InterPro" id="IPR001841">
    <property type="entry name" value="Znf_RING"/>
</dbReference>
<feature type="region of interest" description="Disordered" evidence="5">
    <location>
        <begin position="198"/>
        <end position="222"/>
    </location>
</feature>
<evidence type="ECO:0000256" key="3">
    <source>
        <dbReference type="ARBA" id="ARBA00022833"/>
    </source>
</evidence>
<evidence type="ECO:0000313" key="9">
    <source>
        <dbReference type="Proteomes" id="UP000288216"/>
    </source>
</evidence>
<reference evidence="8 9" key="1">
    <citation type="journal article" date="2018" name="Nat. Ecol. Evol.">
        <title>Shark genomes provide insights into elasmobranch evolution and the origin of vertebrates.</title>
        <authorList>
            <person name="Hara Y"/>
            <person name="Yamaguchi K"/>
            <person name="Onimaru K"/>
            <person name="Kadota M"/>
            <person name="Koyanagi M"/>
            <person name="Keeley SD"/>
            <person name="Tatsumi K"/>
            <person name="Tanaka K"/>
            <person name="Motone F"/>
            <person name="Kageyama Y"/>
            <person name="Nozu R"/>
            <person name="Adachi N"/>
            <person name="Nishimura O"/>
            <person name="Nakagawa R"/>
            <person name="Tanegashima C"/>
            <person name="Kiyatake I"/>
            <person name="Matsumoto R"/>
            <person name="Murakumo K"/>
            <person name="Nishida K"/>
            <person name="Terakita A"/>
            <person name="Kuratani S"/>
            <person name="Sato K"/>
            <person name="Hyodo S Kuraku.S."/>
        </authorList>
    </citation>
    <scope>NUCLEOTIDE SEQUENCE [LARGE SCALE GENOMIC DNA]</scope>
</reference>
<dbReference type="Gene3D" id="3.30.40.10">
    <property type="entry name" value="Zinc/RING finger domain, C3HC4 (zinc finger)"/>
    <property type="match status" value="1"/>
</dbReference>
<evidence type="ECO:0000256" key="1">
    <source>
        <dbReference type="ARBA" id="ARBA00022723"/>
    </source>
</evidence>
<dbReference type="PROSITE" id="PS50089">
    <property type="entry name" value="ZF_RING_2"/>
    <property type="match status" value="1"/>
</dbReference>
<dbReference type="PANTHER" id="PTHR25465">
    <property type="entry name" value="B-BOX DOMAIN CONTAINING"/>
    <property type="match status" value="1"/>
</dbReference>
<protein>
    <recommendedName>
        <fullName evidence="10">RING-type domain-containing protein</fullName>
    </recommendedName>
</protein>
<evidence type="ECO:0000256" key="5">
    <source>
        <dbReference type="SAM" id="MobiDB-lite"/>
    </source>
</evidence>
<dbReference type="SMART" id="SM00336">
    <property type="entry name" value="BBOX"/>
    <property type="match status" value="1"/>
</dbReference>
<dbReference type="GO" id="GO:0008270">
    <property type="term" value="F:zinc ion binding"/>
    <property type="evidence" value="ECO:0007669"/>
    <property type="project" value="UniProtKB-KW"/>
</dbReference>
<dbReference type="PANTHER" id="PTHR25465:SF14">
    <property type="entry name" value="E3 UBIQUITIN-PROTEIN LIGASE TRIM65"/>
    <property type="match status" value="1"/>
</dbReference>
<evidence type="ECO:0000313" key="8">
    <source>
        <dbReference type="EMBL" id="GCB83879.1"/>
    </source>
</evidence>
<dbReference type="PROSITE" id="PS00518">
    <property type="entry name" value="ZF_RING_1"/>
    <property type="match status" value="1"/>
</dbReference>
<evidence type="ECO:0000256" key="2">
    <source>
        <dbReference type="ARBA" id="ARBA00022771"/>
    </source>
</evidence>
<dbReference type="InterPro" id="IPR013083">
    <property type="entry name" value="Znf_RING/FYVE/PHD"/>
</dbReference>
<dbReference type="CDD" id="cd19769">
    <property type="entry name" value="Bbox2_TRIM16-like"/>
    <property type="match status" value="1"/>
</dbReference>
<dbReference type="Gene3D" id="3.30.160.60">
    <property type="entry name" value="Classic Zinc Finger"/>
    <property type="match status" value="1"/>
</dbReference>
<dbReference type="InterPro" id="IPR000315">
    <property type="entry name" value="Znf_B-box"/>
</dbReference>
<dbReference type="SMART" id="SM00184">
    <property type="entry name" value="RING"/>
    <property type="match status" value="1"/>
</dbReference>
<feature type="compositionally biased region" description="Polar residues" evidence="5">
    <location>
        <begin position="198"/>
        <end position="209"/>
    </location>
</feature>
<keyword evidence="3" id="KW-0862">Zinc</keyword>
<dbReference type="SUPFAM" id="SSF57845">
    <property type="entry name" value="B-box zinc-binding domain"/>
    <property type="match status" value="1"/>
</dbReference>
<evidence type="ECO:0000256" key="4">
    <source>
        <dbReference type="PROSITE-ProRule" id="PRU00024"/>
    </source>
</evidence>
<keyword evidence="1" id="KW-0479">Metal-binding</keyword>
<dbReference type="AlphaFoldDB" id="A0A401QER5"/>
<name>A0A401QER5_SCYTO</name>
<dbReference type="PROSITE" id="PS50119">
    <property type="entry name" value="ZF_BBOX"/>
    <property type="match status" value="1"/>
</dbReference>
<accession>A0A401QER5</accession>
<proteinExistence type="predicted"/>
<sequence>MSTRNAVLSEESLSCPVCLEIFKNPVTIACGHNFCMDCIRSCWDEDTDSDTCKCPECRQDFRPRPPLAKNIVLCKIVERMVKPGVEGSPDTVAAPGEVPCDFCTDNKLRAIKSCVVCMASFCETHLRSHYEDTVFRHHQLEDQVRDFGKRRCPEHGRALEFYCRTNQSCLCSVCAIKGHRDHDTVTVEEEVAEIKVQPQITDQNSNGTRQLEAGQRGRGQSE</sequence>
<gene>
    <name evidence="8" type="ORF">scyTo_0024824</name>
</gene>
<dbReference type="Proteomes" id="UP000288216">
    <property type="component" value="Unassembled WGS sequence"/>
</dbReference>
<dbReference type="EMBL" id="BFAA01057482">
    <property type="protein sequence ID" value="GCB83879.1"/>
    <property type="molecule type" value="Genomic_DNA"/>
</dbReference>
<dbReference type="InterPro" id="IPR051051">
    <property type="entry name" value="E3_ubiq-ligase_TRIM/RNF"/>
</dbReference>
<feature type="domain" description="RING-type" evidence="6">
    <location>
        <begin position="15"/>
        <end position="58"/>
    </location>
</feature>
<dbReference type="Pfam" id="PF00643">
    <property type="entry name" value="zf-B_box"/>
    <property type="match status" value="1"/>
</dbReference>